<feature type="region of interest" description="Disordered" evidence="1">
    <location>
        <begin position="489"/>
        <end position="553"/>
    </location>
</feature>
<feature type="compositionally biased region" description="Basic and acidic residues" evidence="1">
    <location>
        <begin position="173"/>
        <end position="189"/>
    </location>
</feature>
<feature type="compositionally biased region" description="Polar residues" evidence="1">
    <location>
        <begin position="525"/>
        <end position="535"/>
    </location>
</feature>
<accession>A0A061E662</accession>
<feature type="compositionally biased region" description="Basic and acidic residues" evidence="1">
    <location>
        <begin position="401"/>
        <end position="418"/>
    </location>
</feature>
<sequence>MRVFKWTLDFESKKESSIVPVWISFPNLRAHLFEKSALLMIAKAIGNPSVLMKQLPMGQGQGLPGFALSGYLQKVEFTPMPEYCSYCCHVGHGMANCMVLGQKSGTSKLKLAKKLNRNSQGDPAMNCTIKAEDVNRQREVGGMDVEKRKADSRMAAPKQGKIWQVVNKGGRNGAKDMLSKDKEPEKDPQRASIPTSNRFQMIVDEEAGEQSRMEKQGQTEVMNSSLGVKNLLSSDTATAKGRREKDAVMTGGIQEGRRLGSDPKNILQQPPITEKDEDKQTEKRASITEQLVPTGGLGLIEPVGRRSNVAATAAAFSVKLQTVEDDVQLHFHNYGMHGQAGKNVGDCVNNAESVNHARAVDGEGQVIFHVNGLHGHIENIVGEREMIEPKRDEPPLSPAEGRTDTRRDGTHEAAEKNSKNNFLKPSDRVVTLPQGDGQKSVHETRYIPADSVENGSRDVKEANNGAACNQKKKKMKQKLIEQLEEPVLHGDGQWLSTSGGPHGERDKTSDPTIGMSEQAGDGEQNKTGVLQTSDRTAAVGRSATRPPVNAYDQ</sequence>
<feature type="compositionally biased region" description="Basic and acidic residues" evidence="1">
    <location>
        <begin position="273"/>
        <end position="284"/>
    </location>
</feature>
<dbReference type="PANTHER" id="PTHR31286:SF179">
    <property type="entry name" value="RNASE H TYPE-1 DOMAIN-CONTAINING PROTEIN"/>
    <property type="match status" value="1"/>
</dbReference>
<evidence type="ECO:0000256" key="1">
    <source>
        <dbReference type="SAM" id="MobiDB-lite"/>
    </source>
</evidence>
<protein>
    <recommendedName>
        <fullName evidence="4">DUF4283 domain-containing protein</fullName>
    </recommendedName>
</protein>
<name>A0A061E662_THECC</name>
<gene>
    <name evidence="2" type="ORF">TCM_008800</name>
</gene>
<dbReference type="Gramene" id="EOX99836">
    <property type="protein sequence ID" value="EOX99836"/>
    <property type="gene ID" value="TCM_008800"/>
</dbReference>
<evidence type="ECO:0000313" key="3">
    <source>
        <dbReference type="Proteomes" id="UP000026915"/>
    </source>
</evidence>
<dbReference type="InParanoid" id="A0A061E662"/>
<dbReference type="OMA" id="EREMIEP"/>
<dbReference type="Proteomes" id="UP000026915">
    <property type="component" value="Chromosome 2"/>
</dbReference>
<dbReference type="InterPro" id="IPR040256">
    <property type="entry name" value="At4g02000-like"/>
</dbReference>
<dbReference type="EMBL" id="CM001880">
    <property type="protein sequence ID" value="EOX99836.1"/>
    <property type="molecule type" value="Genomic_DNA"/>
</dbReference>
<organism evidence="2 3">
    <name type="scientific">Theobroma cacao</name>
    <name type="common">Cacao</name>
    <name type="synonym">Cocoa</name>
    <dbReference type="NCBI Taxonomy" id="3641"/>
    <lineage>
        <taxon>Eukaryota</taxon>
        <taxon>Viridiplantae</taxon>
        <taxon>Streptophyta</taxon>
        <taxon>Embryophyta</taxon>
        <taxon>Tracheophyta</taxon>
        <taxon>Spermatophyta</taxon>
        <taxon>Magnoliopsida</taxon>
        <taxon>eudicotyledons</taxon>
        <taxon>Gunneridae</taxon>
        <taxon>Pentapetalae</taxon>
        <taxon>rosids</taxon>
        <taxon>malvids</taxon>
        <taxon>Malvales</taxon>
        <taxon>Malvaceae</taxon>
        <taxon>Byttnerioideae</taxon>
        <taxon>Theobroma</taxon>
    </lineage>
</organism>
<feature type="region of interest" description="Disordered" evidence="1">
    <location>
        <begin position="234"/>
        <end position="284"/>
    </location>
</feature>
<dbReference type="HOGENOM" id="CLU_492962_0_0_1"/>
<proteinExistence type="predicted"/>
<keyword evidence="3" id="KW-1185">Reference proteome</keyword>
<evidence type="ECO:0008006" key="4">
    <source>
        <dbReference type="Google" id="ProtNLM"/>
    </source>
</evidence>
<evidence type="ECO:0000313" key="2">
    <source>
        <dbReference type="EMBL" id="EOX99836.1"/>
    </source>
</evidence>
<feature type="region of interest" description="Disordered" evidence="1">
    <location>
        <begin position="384"/>
        <end position="440"/>
    </location>
</feature>
<reference evidence="2 3" key="1">
    <citation type="journal article" date="2013" name="Genome Biol.">
        <title>The genome sequence of the most widely cultivated cacao type and its use to identify candidate genes regulating pod color.</title>
        <authorList>
            <person name="Motamayor J.C."/>
            <person name="Mockaitis K."/>
            <person name="Schmutz J."/>
            <person name="Haiminen N."/>
            <person name="Iii D.L."/>
            <person name="Cornejo O."/>
            <person name="Findley S.D."/>
            <person name="Zheng P."/>
            <person name="Utro F."/>
            <person name="Royaert S."/>
            <person name="Saski C."/>
            <person name="Jenkins J."/>
            <person name="Podicheti R."/>
            <person name="Zhao M."/>
            <person name="Scheffler B.E."/>
            <person name="Stack J.C."/>
            <person name="Feltus F.A."/>
            <person name="Mustiga G.M."/>
            <person name="Amores F."/>
            <person name="Phillips W."/>
            <person name="Marelli J.P."/>
            <person name="May G.D."/>
            <person name="Shapiro H."/>
            <person name="Ma J."/>
            <person name="Bustamante C.D."/>
            <person name="Schnell R.J."/>
            <person name="Main D."/>
            <person name="Gilbert D."/>
            <person name="Parida L."/>
            <person name="Kuhn D.N."/>
        </authorList>
    </citation>
    <scope>NUCLEOTIDE SEQUENCE [LARGE SCALE GENOMIC DNA]</scope>
    <source>
        <strain evidence="3">cv. Matina 1-6</strain>
    </source>
</reference>
<dbReference type="AlphaFoldDB" id="A0A061E662"/>
<feature type="region of interest" description="Disordered" evidence="1">
    <location>
        <begin position="167"/>
        <end position="196"/>
    </location>
</feature>
<dbReference type="PANTHER" id="PTHR31286">
    <property type="entry name" value="GLYCINE-RICH CELL WALL STRUCTURAL PROTEIN 1.8-LIKE"/>
    <property type="match status" value="1"/>
</dbReference>
<feature type="compositionally biased region" description="Basic and acidic residues" evidence="1">
    <location>
        <begin position="384"/>
        <end position="394"/>
    </location>
</feature>